<keyword evidence="4" id="KW-1185">Reference proteome</keyword>
<dbReference type="InterPro" id="IPR027409">
    <property type="entry name" value="GroEL-like_apical_dom_sf"/>
</dbReference>
<reference evidence="5" key="1">
    <citation type="submission" date="2025-08" db="UniProtKB">
        <authorList>
            <consortium name="RefSeq"/>
        </authorList>
    </citation>
    <scope>IDENTIFICATION</scope>
    <source>
        <strain evidence="5">Airmid</strain>
    </source>
</reference>
<dbReference type="GO" id="GO:0140662">
    <property type="term" value="F:ATP-dependent protein folding chaperone"/>
    <property type="evidence" value="ECO:0007669"/>
    <property type="project" value="InterPro"/>
</dbReference>
<organism evidence="4 5">
    <name type="scientific">Dermatophagoides pteronyssinus</name>
    <name type="common">European house dust mite</name>
    <dbReference type="NCBI Taxonomy" id="6956"/>
    <lineage>
        <taxon>Eukaryota</taxon>
        <taxon>Metazoa</taxon>
        <taxon>Ecdysozoa</taxon>
        <taxon>Arthropoda</taxon>
        <taxon>Chelicerata</taxon>
        <taxon>Arachnida</taxon>
        <taxon>Acari</taxon>
        <taxon>Acariformes</taxon>
        <taxon>Sarcoptiformes</taxon>
        <taxon>Astigmata</taxon>
        <taxon>Psoroptidia</taxon>
        <taxon>Analgoidea</taxon>
        <taxon>Pyroglyphidae</taxon>
        <taxon>Dermatophagoidinae</taxon>
        <taxon>Dermatophagoides</taxon>
    </lineage>
</organism>
<sequence length="543" mass="57891">MLGLPLNKAAPQPSYSRVLRSAEARSQLYAGVAELSEIVAKTMGPKGRNVIIERSFADPQITKDGVTVANAVTFKDPVKNMGANLVKSVTRKSNNVYGDGTTTATVLASAVFDACREHTDNGIDAIALYKTVQRLAENVIKCVKAAAKPATVDELYNVALISANYDADIAKIIADAYRKLGPGASITLSESKKPQHSVEYLAGLKLDNGFHSPYFVNDFANGSCNFDNSPAVLLLEGKLSNLAPFVPLLEQIAKRNGEVVIFADDVDEEVLKSLVVNQLKGVLRVCAVKHPAYGEQRKRLLQDLAAYTGAAIVNTSLLDEQQLVPPQSCGRARRVRVFSGECHLFKDDFHPEALRVHEAVLEQMLLRKNLSAGERTDIEARLATLRGKVGLIEVGGHSEVETEEARQRFDDALGAAKAALKSGLVPGGGIALYYAAKAACAPAHADDALTQIAKRVLLQACAVPATQICKNAGLSADELFAQLRQSSCDAFGFDARASEFCNLSKKGIVDPCAIVADALRNAVSVAALLATTEATICAATDAT</sequence>
<dbReference type="PRINTS" id="PR00298">
    <property type="entry name" value="CHAPERONIN60"/>
</dbReference>
<dbReference type="RefSeq" id="XP_027201286.1">
    <property type="nucleotide sequence ID" value="XM_027345485.1"/>
</dbReference>
<evidence type="ECO:0000313" key="5">
    <source>
        <dbReference type="RefSeq" id="XP_027201286.1"/>
    </source>
</evidence>
<dbReference type="Gene3D" id="3.30.260.10">
    <property type="entry name" value="TCP-1-like chaperonin intermediate domain"/>
    <property type="match status" value="1"/>
</dbReference>
<dbReference type="KEGG" id="dpte:113795291"/>
<dbReference type="PANTHER" id="PTHR45633">
    <property type="entry name" value="60 KDA HEAT SHOCK PROTEIN, MITOCHONDRIAL"/>
    <property type="match status" value="1"/>
</dbReference>
<keyword evidence="2" id="KW-0143">Chaperone</keyword>
<dbReference type="SUPFAM" id="SSF54849">
    <property type="entry name" value="GroEL-intermediate domain like"/>
    <property type="match status" value="1"/>
</dbReference>
<dbReference type="InParanoid" id="A0A6P6Y8F9"/>
<dbReference type="GO" id="GO:0042026">
    <property type="term" value="P:protein refolding"/>
    <property type="evidence" value="ECO:0007669"/>
    <property type="project" value="InterPro"/>
</dbReference>
<evidence type="ECO:0000256" key="1">
    <source>
        <dbReference type="ARBA" id="ARBA00006607"/>
    </source>
</evidence>
<dbReference type="SUPFAM" id="SSF48592">
    <property type="entry name" value="GroEL equatorial domain-like"/>
    <property type="match status" value="1"/>
</dbReference>
<comment type="similarity">
    <text evidence="1 3">Belongs to the chaperonin (HSP60) family.</text>
</comment>
<dbReference type="InterPro" id="IPR027413">
    <property type="entry name" value="GROEL-like_equatorial_sf"/>
</dbReference>
<dbReference type="SUPFAM" id="SSF52029">
    <property type="entry name" value="GroEL apical domain-like"/>
    <property type="match status" value="1"/>
</dbReference>
<dbReference type="InterPro" id="IPR002423">
    <property type="entry name" value="Cpn60/GroEL/TCP-1"/>
</dbReference>
<dbReference type="InterPro" id="IPR027410">
    <property type="entry name" value="TCP-1-like_intermed_sf"/>
</dbReference>
<dbReference type="SMR" id="A0A6P6Y8F9"/>
<dbReference type="AlphaFoldDB" id="A0A6P6Y8F9"/>
<proteinExistence type="inferred from homology"/>
<dbReference type="GO" id="GO:0005524">
    <property type="term" value="F:ATP binding"/>
    <property type="evidence" value="ECO:0007669"/>
    <property type="project" value="InterPro"/>
</dbReference>
<gene>
    <name evidence="5" type="primary">LOC113795291</name>
</gene>
<dbReference type="InterPro" id="IPR001844">
    <property type="entry name" value="Cpn60/GroEL"/>
</dbReference>
<evidence type="ECO:0000313" key="4">
    <source>
        <dbReference type="Proteomes" id="UP000515146"/>
    </source>
</evidence>
<name>A0A6P6Y8F9_DERPT</name>
<accession>A0A6P6Y8F9</accession>
<evidence type="ECO:0000256" key="3">
    <source>
        <dbReference type="RuleBase" id="RU000418"/>
    </source>
</evidence>
<dbReference type="Gene3D" id="3.50.7.10">
    <property type="entry name" value="GroEL"/>
    <property type="match status" value="1"/>
</dbReference>
<protein>
    <submittedName>
        <fullName evidence="5">Uncharacterized protein LOC113795291</fullName>
    </submittedName>
</protein>
<dbReference type="FunFam" id="3.50.7.10:FF:000001">
    <property type="entry name" value="60 kDa chaperonin"/>
    <property type="match status" value="1"/>
</dbReference>
<dbReference type="NCBIfam" id="NF000592">
    <property type="entry name" value="PRK00013.1"/>
    <property type="match status" value="1"/>
</dbReference>
<evidence type="ECO:0000256" key="2">
    <source>
        <dbReference type="ARBA" id="ARBA00023186"/>
    </source>
</evidence>
<dbReference type="Gene3D" id="1.10.560.10">
    <property type="entry name" value="GroEL-like equatorial domain"/>
    <property type="match status" value="1"/>
</dbReference>
<dbReference type="Pfam" id="PF00118">
    <property type="entry name" value="Cpn60_TCP1"/>
    <property type="match status" value="1"/>
</dbReference>
<dbReference type="Proteomes" id="UP000515146">
    <property type="component" value="Unplaced"/>
</dbReference>
<dbReference type="NCBIfam" id="NF009487">
    <property type="entry name" value="PRK12849.1"/>
    <property type="match status" value="1"/>
</dbReference>